<name>A0A6A5VID6_9PLEO</name>
<gene>
    <name evidence="1" type="ORF">BU23DRAFT_550929</name>
</gene>
<proteinExistence type="predicted"/>
<accession>A0A6A5VID6</accession>
<dbReference type="Proteomes" id="UP000800036">
    <property type="component" value="Unassembled WGS sequence"/>
</dbReference>
<dbReference type="EMBL" id="ML976664">
    <property type="protein sequence ID" value="KAF1976981.1"/>
    <property type="molecule type" value="Genomic_DNA"/>
</dbReference>
<keyword evidence="2" id="KW-1185">Reference proteome</keyword>
<organism evidence="1 2">
    <name type="scientific">Bimuria novae-zelandiae CBS 107.79</name>
    <dbReference type="NCBI Taxonomy" id="1447943"/>
    <lineage>
        <taxon>Eukaryota</taxon>
        <taxon>Fungi</taxon>
        <taxon>Dikarya</taxon>
        <taxon>Ascomycota</taxon>
        <taxon>Pezizomycotina</taxon>
        <taxon>Dothideomycetes</taxon>
        <taxon>Pleosporomycetidae</taxon>
        <taxon>Pleosporales</taxon>
        <taxon>Massarineae</taxon>
        <taxon>Didymosphaeriaceae</taxon>
        <taxon>Bimuria</taxon>
    </lineage>
</organism>
<reference evidence="1" key="1">
    <citation type="journal article" date="2020" name="Stud. Mycol.">
        <title>101 Dothideomycetes genomes: a test case for predicting lifestyles and emergence of pathogens.</title>
        <authorList>
            <person name="Haridas S."/>
            <person name="Albert R."/>
            <person name="Binder M."/>
            <person name="Bloem J."/>
            <person name="Labutti K."/>
            <person name="Salamov A."/>
            <person name="Andreopoulos B."/>
            <person name="Baker S."/>
            <person name="Barry K."/>
            <person name="Bills G."/>
            <person name="Bluhm B."/>
            <person name="Cannon C."/>
            <person name="Castanera R."/>
            <person name="Culley D."/>
            <person name="Daum C."/>
            <person name="Ezra D."/>
            <person name="Gonzalez J."/>
            <person name="Henrissat B."/>
            <person name="Kuo A."/>
            <person name="Liang C."/>
            <person name="Lipzen A."/>
            <person name="Lutzoni F."/>
            <person name="Magnuson J."/>
            <person name="Mondo S."/>
            <person name="Nolan M."/>
            <person name="Ohm R."/>
            <person name="Pangilinan J."/>
            <person name="Park H.-J."/>
            <person name="Ramirez L."/>
            <person name="Alfaro M."/>
            <person name="Sun H."/>
            <person name="Tritt A."/>
            <person name="Yoshinaga Y."/>
            <person name="Zwiers L.-H."/>
            <person name="Turgeon B."/>
            <person name="Goodwin S."/>
            <person name="Spatafora J."/>
            <person name="Crous P."/>
            <person name="Grigoriev I."/>
        </authorList>
    </citation>
    <scope>NUCLEOTIDE SEQUENCE</scope>
    <source>
        <strain evidence="1">CBS 107.79</strain>
    </source>
</reference>
<dbReference type="AlphaFoldDB" id="A0A6A5VID6"/>
<evidence type="ECO:0000313" key="1">
    <source>
        <dbReference type="EMBL" id="KAF1976981.1"/>
    </source>
</evidence>
<sequence length="542" mass="60644">MSSASNQGHSLDTVPEDVHRLILSELEETSPSAVRNFAGSSKALQDVAQPFVYRTLVLSPRSEGSKKSTAYRALMAKFSDTSCDVARHVRSIMVQDEVPEEDLILVLNKIAESGNLRKLNWNTSEHMPPAVLSKLHSTWPDLELSVTVVDRHDAKLSAHPRQWRMDIPLLSSPLLTQLTYVVYTKGYESQQPTRSEWPELTAALLSGGNIRSLRIQSQQDGSAHYGAQILATTGPVRLPRLNLRPGARLEKLEELNIRALDDWGDRSYFWDDEHCRALHGAVDPSRLRKLDFGSDNPVPFFNAFAGVLSNVQSLRFGVRRGSDVEPAKRFIESLTGLESVYVSSPMTGLDELWPAIEGHKDTLKSLVLGPTWGEYCRPTYIDRSVLETVAKTFSKLKHLGWDVPFGTTIDPDYLAIISSMNLKKLDMFLHIGDAACDYSSTLQQNPMGTIPAPPLDKEGSVAAAMKIAEAVSGKKERLEWLTMHITRTGYSDRYQPYMMDTAFQLRRNECATAAGGEKYNVRGKMAWYSTHDLSEELLFEEK</sequence>
<protein>
    <submittedName>
        <fullName evidence="1">Uncharacterized protein</fullName>
    </submittedName>
</protein>
<evidence type="ECO:0000313" key="2">
    <source>
        <dbReference type="Proteomes" id="UP000800036"/>
    </source>
</evidence>
<dbReference type="OrthoDB" id="3556572at2759"/>